<dbReference type="CDD" id="cd23451">
    <property type="entry name" value="beta-trefoil_Ricin_laminarinase"/>
    <property type="match status" value="1"/>
</dbReference>
<dbReference type="InterPro" id="IPR041371">
    <property type="entry name" value="GH92_N"/>
</dbReference>
<evidence type="ECO:0000313" key="3">
    <source>
        <dbReference type="EMBL" id="PYC71874.1"/>
    </source>
</evidence>
<name>A0A2V4NVQ1_9ACTN</name>
<evidence type="ECO:0000313" key="4">
    <source>
        <dbReference type="Proteomes" id="UP000248039"/>
    </source>
</evidence>
<dbReference type="Gene3D" id="2.70.98.10">
    <property type="match status" value="1"/>
</dbReference>
<dbReference type="Gene3D" id="1.20.1610.10">
    <property type="entry name" value="alpha-1,2-mannosidases domains"/>
    <property type="match status" value="1"/>
</dbReference>
<evidence type="ECO:0000259" key="2">
    <source>
        <dbReference type="SMART" id="SM00458"/>
    </source>
</evidence>
<feature type="compositionally biased region" description="Basic residues" evidence="1">
    <location>
        <begin position="26"/>
        <end position="40"/>
    </location>
</feature>
<dbReference type="Pfam" id="PF07971">
    <property type="entry name" value="Glyco_hydro_92"/>
    <property type="match status" value="1"/>
</dbReference>
<dbReference type="Gene3D" id="2.80.10.50">
    <property type="match status" value="1"/>
</dbReference>
<dbReference type="GO" id="GO:0005975">
    <property type="term" value="P:carbohydrate metabolic process"/>
    <property type="evidence" value="ECO:0007669"/>
    <property type="project" value="InterPro"/>
</dbReference>
<keyword evidence="3" id="KW-0378">Hydrolase</keyword>
<dbReference type="SUPFAM" id="SSF50370">
    <property type="entry name" value="Ricin B-like lectins"/>
    <property type="match status" value="1"/>
</dbReference>
<dbReference type="AlphaFoldDB" id="A0A2V4NVQ1"/>
<dbReference type="Pfam" id="PF17678">
    <property type="entry name" value="Glyco_hydro_92N"/>
    <property type="match status" value="1"/>
</dbReference>
<dbReference type="NCBIfam" id="TIGR01180">
    <property type="entry name" value="aman2_put"/>
    <property type="match status" value="1"/>
</dbReference>
<dbReference type="PANTHER" id="PTHR12143">
    <property type="entry name" value="PEPTIDE N-GLYCANASE PNGASE -RELATED"/>
    <property type="match status" value="1"/>
</dbReference>
<dbReference type="PROSITE" id="PS50231">
    <property type="entry name" value="RICIN_B_LECTIN"/>
    <property type="match status" value="1"/>
</dbReference>
<dbReference type="InterPro" id="IPR050883">
    <property type="entry name" value="PNGase"/>
</dbReference>
<dbReference type="InterPro" id="IPR012939">
    <property type="entry name" value="Glyco_hydro_92"/>
</dbReference>
<dbReference type="Proteomes" id="UP000248039">
    <property type="component" value="Unassembled WGS sequence"/>
</dbReference>
<dbReference type="EMBL" id="PYBW01000109">
    <property type="protein sequence ID" value="PYC71874.1"/>
    <property type="molecule type" value="Genomic_DNA"/>
</dbReference>
<feature type="domain" description="Ricin B lectin" evidence="2">
    <location>
        <begin position="812"/>
        <end position="936"/>
    </location>
</feature>
<dbReference type="OrthoDB" id="9804511at2"/>
<feature type="region of interest" description="Disordered" evidence="1">
    <location>
        <begin position="1"/>
        <end position="71"/>
    </location>
</feature>
<dbReference type="GO" id="GO:0006516">
    <property type="term" value="P:glycoprotein catabolic process"/>
    <property type="evidence" value="ECO:0007669"/>
    <property type="project" value="TreeGrafter"/>
</dbReference>
<dbReference type="InterPro" id="IPR005887">
    <property type="entry name" value="GH92_a_mannosidase_put"/>
</dbReference>
<dbReference type="Gene3D" id="3.30.2080.10">
    <property type="entry name" value="GH92 mannosidase domain"/>
    <property type="match status" value="1"/>
</dbReference>
<gene>
    <name evidence="3" type="ORF">C7C46_26345</name>
</gene>
<dbReference type="InterPro" id="IPR035992">
    <property type="entry name" value="Ricin_B-like_lectins"/>
</dbReference>
<reference evidence="3 4" key="1">
    <citation type="submission" date="2018-03" db="EMBL/GenBank/DDBJ databases">
        <title>Bioinformatic expansion and discovery of thiopeptide antibiotics.</title>
        <authorList>
            <person name="Schwalen C.J."/>
            <person name="Hudson G.A."/>
            <person name="Mitchell D.A."/>
        </authorList>
    </citation>
    <scope>NUCLEOTIDE SEQUENCE [LARGE SCALE GENOMIC DNA]</scope>
    <source>
        <strain evidence="3 4">ATCC 21389</strain>
    </source>
</reference>
<dbReference type="SUPFAM" id="SSF48208">
    <property type="entry name" value="Six-hairpin glycosidases"/>
    <property type="match status" value="1"/>
</dbReference>
<dbReference type="InterPro" id="IPR008928">
    <property type="entry name" value="6-hairpin_glycosidase_sf"/>
</dbReference>
<dbReference type="InterPro" id="IPR014718">
    <property type="entry name" value="GH-type_carb-bd"/>
</dbReference>
<keyword evidence="4" id="KW-1185">Reference proteome</keyword>
<dbReference type="Pfam" id="PF00652">
    <property type="entry name" value="Ricin_B_lectin"/>
    <property type="match status" value="1"/>
</dbReference>
<proteinExistence type="predicted"/>
<dbReference type="GO" id="GO:0000224">
    <property type="term" value="F:peptide-N4-(N-acetyl-beta-glucosaminyl)asparagine amidase activity"/>
    <property type="evidence" value="ECO:0007669"/>
    <property type="project" value="TreeGrafter"/>
</dbReference>
<dbReference type="GO" id="GO:0030246">
    <property type="term" value="F:carbohydrate binding"/>
    <property type="evidence" value="ECO:0007669"/>
    <property type="project" value="InterPro"/>
</dbReference>
<comment type="caution">
    <text evidence="3">The sequence shown here is derived from an EMBL/GenBank/DDBJ whole genome shotgun (WGS) entry which is preliminary data.</text>
</comment>
<dbReference type="GO" id="GO:0005829">
    <property type="term" value="C:cytosol"/>
    <property type="evidence" value="ECO:0007669"/>
    <property type="project" value="TreeGrafter"/>
</dbReference>
<protein>
    <submittedName>
        <fullName evidence="3">Glycoside hydrolase family 92 protein</fullName>
    </submittedName>
</protein>
<dbReference type="PANTHER" id="PTHR12143:SF39">
    <property type="entry name" value="SECRETED PROTEIN"/>
    <property type="match status" value="1"/>
</dbReference>
<organism evidence="3 4">
    <name type="scientific">Streptomyces tateyamensis</name>
    <dbReference type="NCBI Taxonomy" id="565073"/>
    <lineage>
        <taxon>Bacteria</taxon>
        <taxon>Bacillati</taxon>
        <taxon>Actinomycetota</taxon>
        <taxon>Actinomycetes</taxon>
        <taxon>Kitasatosporales</taxon>
        <taxon>Streptomycetaceae</taxon>
        <taxon>Streptomyces</taxon>
    </lineage>
</organism>
<dbReference type="InterPro" id="IPR000772">
    <property type="entry name" value="Ricin_B_lectin"/>
</dbReference>
<accession>A0A2V4NVQ1</accession>
<dbReference type="Gene3D" id="1.20.1050.60">
    <property type="entry name" value="alpha-1,2-mannosidase"/>
    <property type="match status" value="1"/>
</dbReference>
<evidence type="ECO:0000256" key="1">
    <source>
        <dbReference type="SAM" id="MobiDB-lite"/>
    </source>
</evidence>
<sequence>MHDSPVHHAPQGDTDGKSGRWVQLRILRRPSISRHLRPQRPPRPARPTRRPGNPVRPSGPAVRRGPNDLAPRPRRAALALTACATLVAATAGLQGATQAVAATQHYTVNDPAQWVNPFVGTQQGATDFGNGGGAGNTFPGAVAPLGMIQWSPDTVTYQHGGYDYDDTRIRGFSLTHISGAGCGDYGNVPFLPFLGSSSPGYSTFSHSNEAASPGTYSVTFDNGIKTALTVTQRSGIAQFSYPAGQQASLTVDAGKAFNAATGSVSLSSNGIAGYTDSGNFCGSGNRYRLYFSVVFDHPFATSSLTGGSLAQVSFDTSANRTVTAKVGISFVSADNAYANLQAEQGASGYPQVSAATRTAWNAMLGRIAATGGNVFDTATFYTALYHALQDPSVFSDTDGRYIGFDGQLHTVPAGHAEYADFSGWDVYRSQAQLLAFLAPKEASDVAQSIVNQGAQAGYLDRWTLANGNTGVMVGDPLPIIGSDMYAFGATDFDYWNLLWESWQGTVKDNERPAQESQHSEGFVPYSVWGGGSMTLEYATADFAVSQLAGRLGDTAIHDDLLHKSANWRNLFNHDSGYLQPRNADHSWPGFTPTSQNGWIEGNGAQYTWLVPQNPKGLINAMGGAGAAVSRLDALFGTGLNAGPNAAGAYLGNEPSSAIPWLYDYAGRPDRTEAVVRQALTSLYSWGPNGEVGNDDLGQMSAWAVWAALGMYPEIPGRAELALASPLFPGITITRGNGVTIDITAPGATDNTPYVTALQVNGSPSQQPWLSEDFVQHGGTLGYTLSSTDSPGWGTAAAGAPPSFDTGPAVPVTGQITGLAGKCVDDSLSQTTWGNKIQLWTCNGTAAQQWTLASDGSLQVLGNCLDAVHSGSTPGTKVDLWQCNGTGAQQWWPRSDGSIVNPATGLCLDLPNSNTTDGTQLQLWGCNGTGAQRWTVP</sequence>
<dbReference type="SMART" id="SM00458">
    <property type="entry name" value="RICIN"/>
    <property type="match status" value="1"/>
</dbReference>